<evidence type="ECO:0000259" key="5">
    <source>
        <dbReference type="Pfam" id="PF03358"/>
    </source>
</evidence>
<dbReference type="GO" id="GO:0016491">
    <property type="term" value="F:oxidoreductase activity"/>
    <property type="evidence" value="ECO:0007669"/>
    <property type="project" value="InterPro"/>
</dbReference>
<dbReference type="InterPro" id="IPR005025">
    <property type="entry name" value="FMN_Rdtase-like_dom"/>
</dbReference>
<keyword evidence="3" id="KW-0472">Membrane</keyword>
<dbReference type="Gene3D" id="3.30.1050.10">
    <property type="entry name" value="SCP2 sterol-binding domain"/>
    <property type="match status" value="1"/>
</dbReference>
<dbReference type="AlphaFoldDB" id="A0A923KVS7"/>
<dbReference type="InterPro" id="IPR051796">
    <property type="entry name" value="ISF_SsuE-like"/>
</dbReference>
<keyword evidence="7" id="KW-1185">Reference proteome</keyword>
<sequence>MRKILILNGSHKSDKSDKSFTMKITESFLSGLAENAKDFEIETVHLADQNISACTGCFFCWRTTPGQCVIQDDMTELITKYEEADIIIWTTPLYHCGISSIMKKFMERTTPLLLPFMDPEGGGTYGRPFRNPEKMKNKKHILISTCGLPTTKNNYEGVVAQFNNLFGADKWEKILCIEGELLGISQLDNLTVHYLDLVRIAGKEYSEHLKIPDNIREGLEKPFIEIPTYLKTANLSWGVDDIRMRDLDGGLIAWTYMKQVLAAFNPKVRPDLDAVLQIDFTDLKERYQLVVKNNECTLLKNDFKDETASINLNLSTLERIFEGKIDAAQALIEKKYSVVGDMNLLNAFFDGLFGSVALNPEKKKKVVPISFKNTPYWFFLTIVPWIVSLLFLDYSALFGIVIPLVICGILCTIKRGADLVYFEKGTLLLFSLYTLIFMTFGKNFDGNTFAIIEYFSLALIWLVSLLKTVPLTADYLHFFNGRNALRNALFLKTNRILTLVWSGIFIIQGVITIWLNTTFMTYLAAIFPLALLVPGVFFTMWFIEWYPEQSAKPE</sequence>
<comment type="caution">
    <text evidence="6">The sequence shown here is derived from an EMBL/GenBank/DDBJ whole genome shotgun (WGS) entry which is preliminary data.</text>
</comment>
<keyword evidence="3" id="KW-0812">Transmembrane</keyword>
<feature type="domain" description="NADPH-dependent FMN reductase-like" evidence="5">
    <location>
        <begin position="3"/>
        <end position="130"/>
    </location>
</feature>
<keyword evidence="1" id="KW-0285">Flavoprotein</keyword>
<accession>A0A923KVS7</accession>
<protein>
    <recommendedName>
        <fullName evidence="8">NAD(P)H dehydrogenase</fullName>
    </recommendedName>
</protein>
<dbReference type="Pfam" id="PF03358">
    <property type="entry name" value="FMN_red"/>
    <property type="match status" value="1"/>
</dbReference>
<dbReference type="Gene3D" id="3.40.50.360">
    <property type="match status" value="1"/>
</dbReference>
<dbReference type="InterPro" id="IPR029039">
    <property type="entry name" value="Flavoprotein-like_sf"/>
</dbReference>
<dbReference type="Proteomes" id="UP000616595">
    <property type="component" value="Unassembled WGS sequence"/>
</dbReference>
<gene>
    <name evidence="6" type="ORF">GH810_05525</name>
</gene>
<reference evidence="6" key="1">
    <citation type="submission" date="2019-10" db="EMBL/GenBank/DDBJ databases">
        <authorList>
            <person name="Ross D.E."/>
            <person name="Gulliver D."/>
        </authorList>
    </citation>
    <scope>NUCLEOTIDE SEQUENCE</scope>
    <source>
        <strain evidence="6">DER-2019</strain>
    </source>
</reference>
<feature type="transmembrane region" description="Helical" evidence="3">
    <location>
        <begin position="496"/>
        <end position="515"/>
    </location>
</feature>
<dbReference type="RefSeq" id="WP_148566747.1">
    <property type="nucleotide sequence ID" value="NZ_RXYA01000005.1"/>
</dbReference>
<dbReference type="SUPFAM" id="SSF52218">
    <property type="entry name" value="Flavoproteins"/>
    <property type="match status" value="1"/>
</dbReference>
<name>A0A923KVS7_9FIRM</name>
<organism evidence="6 7">
    <name type="scientific">Acetobacterium paludosum</name>
    <dbReference type="NCBI Taxonomy" id="52693"/>
    <lineage>
        <taxon>Bacteria</taxon>
        <taxon>Bacillati</taxon>
        <taxon>Bacillota</taxon>
        <taxon>Clostridia</taxon>
        <taxon>Eubacteriales</taxon>
        <taxon>Eubacteriaceae</taxon>
        <taxon>Acetobacterium</taxon>
    </lineage>
</organism>
<dbReference type="InterPro" id="IPR036527">
    <property type="entry name" value="SCP2_sterol-bd_dom_sf"/>
</dbReference>
<feature type="transmembrane region" description="Helical" evidence="3">
    <location>
        <begin position="521"/>
        <end position="543"/>
    </location>
</feature>
<feature type="transmembrane region" description="Helical" evidence="3">
    <location>
        <begin position="425"/>
        <end position="442"/>
    </location>
</feature>
<feature type="transmembrane region" description="Helical" evidence="3">
    <location>
        <begin position="454"/>
        <end position="476"/>
    </location>
</feature>
<reference evidence="6" key="2">
    <citation type="submission" date="2020-10" db="EMBL/GenBank/DDBJ databases">
        <title>Comparative genomics of the Acetobacterium genus.</title>
        <authorList>
            <person name="Marshall C."/>
            <person name="May H."/>
            <person name="Norman S."/>
        </authorList>
    </citation>
    <scope>NUCLEOTIDE SEQUENCE</scope>
    <source>
        <strain evidence="6">DER-2019</strain>
    </source>
</reference>
<keyword evidence="2" id="KW-0288">FMN</keyword>
<dbReference type="Pfam" id="PF02036">
    <property type="entry name" value="SCP2"/>
    <property type="match status" value="1"/>
</dbReference>
<dbReference type="PANTHER" id="PTHR43278:SF2">
    <property type="entry name" value="IRON-SULFUR FLAVOPROTEIN"/>
    <property type="match status" value="1"/>
</dbReference>
<dbReference type="SUPFAM" id="SSF55718">
    <property type="entry name" value="SCP-like"/>
    <property type="match status" value="1"/>
</dbReference>
<evidence type="ECO:0000256" key="2">
    <source>
        <dbReference type="ARBA" id="ARBA00022643"/>
    </source>
</evidence>
<evidence type="ECO:0000259" key="4">
    <source>
        <dbReference type="Pfam" id="PF02036"/>
    </source>
</evidence>
<evidence type="ECO:0000256" key="3">
    <source>
        <dbReference type="SAM" id="Phobius"/>
    </source>
</evidence>
<evidence type="ECO:0008006" key="8">
    <source>
        <dbReference type="Google" id="ProtNLM"/>
    </source>
</evidence>
<evidence type="ECO:0000313" key="7">
    <source>
        <dbReference type="Proteomes" id="UP000616595"/>
    </source>
</evidence>
<dbReference type="OrthoDB" id="9805976at2"/>
<dbReference type="PANTHER" id="PTHR43278">
    <property type="entry name" value="NAD(P)H-DEPENDENT FMN-CONTAINING OXIDOREDUCTASE YWQN-RELATED"/>
    <property type="match status" value="1"/>
</dbReference>
<evidence type="ECO:0000313" key="6">
    <source>
        <dbReference type="EMBL" id="MBC3887765.1"/>
    </source>
</evidence>
<evidence type="ECO:0000256" key="1">
    <source>
        <dbReference type="ARBA" id="ARBA00022630"/>
    </source>
</evidence>
<proteinExistence type="predicted"/>
<keyword evidence="3" id="KW-1133">Transmembrane helix</keyword>
<dbReference type="InterPro" id="IPR003033">
    <property type="entry name" value="SCP2_sterol-bd_dom"/>
</dbReference>
<feature type="domain" description="SCP2" evidence="4">
    <location>
        <begin position="271"/>
        <end position="348"/>
    </location>
</feature>
<dbReference type="EMBL" id="WJBD01000004">
    <property type="protein sequence ID" value="MBC3887765.1"/>
    <property type="molecule type" value="Genomic_DNA"/>
</dbReference>